<evidence type="ECO:0000256" key="3">
    <source>
        <dbReference type="ARBA" id="ARBA00022989"/>
    </source>
</evidence>
<comment type="caution">
    <text evidence="6">The sequence shown here is derived from an EMBL/GenBank/DDBJ whole genome shotgun (WGS) entry which is preliminary data.</text>
</comment>
<proteinExistence type="predicted"/>
<feature type="transmembrane region" description="Helical" evidence="5">
    <location>
        <begin position="116"/>
        <end position="135"/>
    </location>
</feature>
<dbReference type="InterPro" id="IPR001129">
    <property type="entry name" value="Membr-assoc_MAPEG"/>
</dbReference>
<evidence type="ECO:0000256" key="2">
    <source>
        <dbReference type="ARBA" id="ARBA00022692"/>
    </source>
</evidence>
<keyword evidence="2 5" id="KW-0812">Transmembrane</keyword>
<dbReference type="Proteomes" id="UP001596364">
    <property type="component" value="Unassembled WGS sequence"/>
</dbReference>
<sequence>MFSYTAIALLGLVLWTLLLLVWMETLRSKLVISGAIASNQFQPDNGNLSPFMQRLARAHANCVENLPIFASLMLLAISTESHFITDSLAMWLLLSRFGQSCIHLVSLSVWAVNLRFSLFVVQVAIALYWTINLLIHFHQ</sequence>
<dbReference type="InterPro" id="IPR023352">
    <property type="entry name" value="MAPEG-like_dom_sf"/>
</dbReference>
<dbReference type="SUPFAM" id="SSF161084">
    <property type="entry name" value="MAPEG domain-like"/>
    <property type="match status" value="1"/>
</dbReference>
<keyword evidence="3 5" id="KW-1133">Transmembrane helix</keyword>
<organism evidence="6 7">
    <name type="scientific">Pseudobowmanella zhangzhouensis</name>
    <dbReference type="NCBI Taxonomy" id="1537679"/>
    <lineage>
        <taxon>Bacteria</taxon>
        <taxon>Pseudomonadati</taxon>
        <taxon>Pseudomonadota</taxon>
        <taxon>Gammaproteobacteria</taxon>
        <taxon>Alteromonadales</taxon>
        <taxon>Alteromonadaceae</taxon>
    </lineage>
</organism>
<name>A0ABW1XPY6_9ALTE</name>
<keyword evidence="7" id="KW-1185">Reference proteome</keyword>
<dbReference type="EMBL" id="JBHSUS010000001">
    <property type="protein sequence ID" value="MFC6441438.1"/>
    <property type="molecule type" value="Genomic_DNA"/>
</dbReference>
<protein>
    <submittedName>
        <fullName evidence="6">MAPEG family protein</fullName>
    </submittedName>
</protein>
<evidence type="ECO:0000313" key="6">
    <source>
        <dbReference type="EMBL" id="MFC6441438.1"/>
    </source>
</evidence>
<accession>A0ABW1XPY6</accession>
<keyword evidence="4 5" id="KW-0472">Membrane</keyword>
<evidence type="ECO:0000313" key="7">
    <source>
        <dbReference type="Proteomes" id="UP001596364"/>
    </source>
</evidence>
<comment type="subcellular location">
    <subcellularLocation>
        <location evidence="1">Membrane</location>
    </subcellularLocation>
</comment>
<reference evidence="7" key="1">
    <citation type="journal article" date="2019" name="Int. J. Syst. Evol. Microbiol.">
        <title>The Global Catalogue of Microorganisms (GCM) 10K type strain sequencing project: providing services to taxonomists for standard genome sequencing and annotation.</title>
        <authorList>
            <consortium name="The Broad Institute Genomics Platform"/>
            <consortium name="The Broad Institute Genome Sequencing Center for Infectious Disease"/>
            <person name="Wu L."/>
            <person name="Ma J."/>
        </authorList>
    </citation>
    <scope>NUCLEOTIDE SEQUENCE [LARGE SCALE GENOMIC DNA]</scope>
    <source>
        <strain evidence="7">CGMCC 1.16031</strain>
    </source>
</reference>
<dbReference type="Pfam" id="PF01124">
    <property type="entry name" value="MAPEG"/>
    <property type="match status" value="1"/>
</dbReference>
<evidence type="ECO:0000256" key="5">
    <source>
        <dbReference type="SAM" id="Phobius"/>
    </source>
</evidence>
<evidence type="ECO:0000256" key="1">
    <source>
        <dbReference type="ARBA" id="ARBA00004370"/>
    </source>
</evidence>
<dbReference type="Gene3D" id="1.20.120.550">
    <property type="entry name" value="Membrane associated eicosanoid/glutathione metabolism-like domain"/>
    <property type="match status" value="1"/>
</dbReference>
<feature type="transmembrane region" description="Helical" evidence="5">
    <location>
        <begin position="57"/>
        <end position="77"/>
    </location>
</feature>
<dbReference type="RefSeq" id="WP_131257800.1">
    <property type="nucleotide sequence ID" value="NZ_JBHSUS010000001.1"/>
</dbReference>
<evidence type="ECO:0000256" key="4">
    <source>
        <dbReference type="ARBA" id="ARBA00023136"/>
    </source>
</evidence>
<gene>
    <name evidence="6" type="ORF">ACFP85_14895</name>
</gene>